<dbReference type="InterPro" id="IPR018958">
    <property type="entry name" value="Knr4/Smi1-like_dom"/>
</dbReference>
<dbReference type="SMART" id="SM00860">
    <property type="entry name" value="SMI1_KNR4"/>
    <property type="match status" value="1"/>
</dbReference>
<dbReference type="EMBL" id="JEMB01002802">
    <property type="protein sequence ID" value="KYF78312.1"/>
    <property type="molecule type" value="Genomic_DNA"/>
</dbReference>
<dbReference type="SUPFAM" id="SSF160631">
    <property type="entry name" value="SMI1/KNR4-like"/>
    <property type="match status" value="1"/>
</dbReference>
<protein>
    <recommendedName>
        <fullName evidence="1">Knr4/Smi1-like domain-containing protein</fullName>
    </recommendedName>
</protein>
<reference evidence="2 3" key="1">
    <citation type="submission" date="2014-02" db="EMBL/GenBank/DDBJ databases">
        <title>The small core and large imbalanced accessory genome model reveals a collaborative survival strategy of Sorangium cellulosum strains in nature.</title>
        <authorList>
            <person name="Han K."/>
            <person name="Peng R."/>
            <person name="Blom J."/>
            <person name="Li Y.-Z."/>
        </authorList>
    </citation>
    <scope>NUCLEOTIDE SEQUENCE [LARGE SCALE GENOMIC DNA]</scope>
    <source>
        <strain evidence="2 3">So0011-07</strain>
    </source>
</reference>
<evidence type="ECO:0000259" key="1">
    <source>
        <dbReference type="SMART" id="SM00860"/>
    </source>
</evidence>
<sequence>MVSRIVISDLIESVMAIAFGVRGLEDGCTEADICAAEQRLGVSLPEALRDYLATAGRHGGMMDADFHVLPPDKLRLAGDCLVFCEENQYVAEWGIQAADRASPNPRVSGRARNTEKWYSEASRLSGFLIHVATWQAVISMPECSRCELPEKELKALEPLLEYIGDKKLRSGGHRISFIDRTNALLATYLHNSETLYVGAARPEALEDFEARCGLELENL</sequence>
<proteinExistence type="predicted"/>
<name>A0A150RDN6_SORCE</name>
<accession>A0A150RDN6</accession>
<dbReference type="Proteomes" id="UP000075635">
    <property type="component" value="Unassembled WGS sequence"/>
</dbReference>
<evidence type="ECO:0000313" key="2">
    <source>
        <dbReference type="EMBL" id="KYF78312.1"/>
    </source>
</evidence>
<feature type="domain" description="Knr4/Smi1-like" evidence="1">
    <location>
        <begin position="27"/>
        <end position="130"/>
    </location>
</feature>
<dbReference type="AlphaFoldDB" id="A0A150RDN6"/>
<gene>
    <name evidence="2" type="ORF">BE17_53355</name>
</gene>
<evidence type="ECO:0000313" key="3">
    <source>
        <dbReference type="Proteomes" id="UP000075635"/>
    </source>
</evidence>
<comment type="caution">
    <text evidence="2">The sequence shown here is derived from an EMBL/GenBank/DDBJ whole genome shotgun (WGS) entry which is preliminary data.</text>
</comment>
<dbReference type="InterPro" id="IPR037883">
    <property type="entry name" value="Knr4/Smi1-like_sf"/>
</dbReference>
<organism evidence="2 3">
    <name type="scientific">Sorangium cellulosum</name>
    <name type="common">Polyangium cellulosum</name>
    <dbReference type="NCBI Taxonomy" id="56"/>
    <lineage>
        <taxon>Bacteria</taxon>
        <taxon>Pseudomonadati</taxon>
        <taxon>Myxococcota</taxon>
        <taxon>Polyangia</taxon>
        <taxon>Polyangiales</taxon>
        <taxon>Polyangiaceae</taxon>
        <taxon>Sorangium</taxon>
    </lineage>
</organism>